<sequence length="111" mass="12845">MGEANPAGCISSIVDHRLVITGPPDGYFVIYELPERWRKYKMSRGCQHAIFYIILRHLCQLQVADCGRREFTDQKRVEMSVSDFISHWLELFSKDCTYASGNGHTLLYLKD</sequence>
<proteinExistence type="predicted"/>
<dbReference type="Proteomes" id="UP001141806">
    <property type="component" value="Unassembled WGS sequence"/>
</dbReference>
<name>A0A9Q0KAT1_9MAGN</name>
<gene>
    <name evidence="1" type="ORF">NE237_018863</name>
</gene>
<keyword evidence="2" id="KW-1185">Reference proteome</keyword>
<comment type="caution">
    <text evidence="1">The sequence shown here is derived from an EMBL/GenBank/DDBJ whole genome shotgun (WGS) entry which is preliminary data.</text>
</comment>
<protein>
    <submittedName>
        <fullName evidence="1">Uncharacterized protein</fullName>
    </submittedName>
</protein>
<dbReference type="AlphaFoldDB" id="A0A9Q0KAT1"/>
<evidence type="ECO:0000313" key="2">
    <source>
        <dbReference type="Proteomes" id="UP001141806"/>
    </source>
</evidence>
<reference evidence="1" key="1">
    <citation type="journal article" date="2023" name="Plant J.">
        <title>The genome of the king protea, Protea cynaroides.</title>
        <authorList>
            <person name="Chang J."/>
            <person name="Duong T.A."/>
            <person name="Schoeman C."/>
            <person name="Ma X."/>
            <person name="Roodt D."/>
            <person name="Barker N."/>
            <person name="Li Z."/>
            <person name="Van de Peer Y."/>
            <person name="Mizrachi E."/>
        </authorList>
    </citation>
    <scope>NUCLEOTIDE SEQUENCE</scope>
    <source>
        <tissue evidence="1">Young leaves</tissue>
    </source>
</reference>
<organism evidence="1 2">
    <name type="scientific">Protea cynaroides</name>
    <dbReference type="NCBI Taxonomy" id="273540"/>
    <lineage>
        <taxon>Eukaryota</taxon>
        <taxon>Viridiplantae</taxon>
        <taxon>Streptophyta</taxon>
        <taxon>Embryophyta</taxon>
        <taxon>Tracheophyta</taxon>
        <taxon>Spermatophyta</taxon>
        <taxon>Magnoliopsida</taxon>
        <taxon>Proteales</taxon>
        <taxon>Proteaceae</taxon>
        <taxon>Protea</taxon>
    </lineage>
</organism>
<dbReference type="EMBL" id="JAMYWD010000007">
    <property type="protein sequence ID" value="KAJ4967014.1"/>
    <property type="molecule type" value="Genomic_DNA"/>
</dbReference>
<evidence type="ECO:0000313" key="1">
    <source>
        <dbReference type="EMBL" id="KAJ4967014.1"/>
    </source>
</evidence>
<accession>A0A9Q0KAT1</accession>
<dbReference type="OrthoDB" id="424465at2759"/>